<reference evidence="2 3" key="1">
    <citation type="submission" date="2022-01" db="EMBL/GenBank/DDBJ databases">
        <title>Paraglaciecola sp. G1-23.</title>
        <authorList>
            <person name="Jin M.S."/>
            <person name="Han D.M."/>
            <person name="Kim H.M."/>
            <person name="Jeon C.O."/>
        </authorList>
    </citation>
    <scope>NUCLEOTIDE SEQUENCE [LARGE SCALE GENOMIC DNA]</scope>
    <source>
        <strain evidence="2 3">G1-23</strain>
    </source>
</reference>
<keyword evidence="1" id="KW-1133">Transmembrane helix</keyword>
<evidence type="ECO:0000256" key="1">
    <source>
        <dbReference type="SAM" id="Phobius"/>
    </source>
</evidence>
<name>A0ABS9D470_9ALTE</name>
<gene>
    <name evidence="2" type="ORF">L0668_00715</name>
</gene>
<evidence type="ECO:0000313" key="3">
    <source>
        <dbReference type="Proteomes" id="UP001521137"/>
    </source>
</evidence>
<accession>A0ABS9D470</accession>
<keyword evidence="1" id="KW-0812">Transmembrane</keyword>
<sequence>MKKILINIFSPILNIFENANPSPNYKKSHRTALVILGGIFIFLSCVSATAAIYAGVGFGAAIPIIVFFSVGLVALVVGSLGSNQAVSKIWGTK</sequence>
<feature type="transmembrane region" description="Helical" evidence="1">
    <location>
        <begin position="32"/>
        <end position="54"/>
    </location>
</feature>
<evidence type="ECO:0000313" key="2">
    <source>
        <dbReference type="EMBL" id="MCF2946614.1"/>
    </source>
</evidence>
<keyword evidence="1" id="KW-0472">Membrane</keyword>
<protein>
    <submittedName>
        <fullName evidence="2">Uncharacterized protein</fullName>
    </submittedName>
</protein>
<feature type="transmembrane region" description="Helical" evidence="1">
    <location>
        <begin position="60"/>
        <end position="80"/>
    </location>
</feature>
<dbReference type="RefSeq" id="WP_235310142.1">
    <property type="nucleotide sequence ID" value="NZ_JAKGAS010000001.1"/>
</dbReference>
<proteinExistence type="predicted"/>
<dbReference type="EMBL" id="JAKGAS010000001">
    <property type="protein sequence ID" value="MCF2946614.1"/>
    <property type="molecule type" value="Genomic_DNA"/>
</dbReference>
<dbReference type="Proteomes" id="UP001521137">
    <property type="component" value="Unassembled WGS sequence"/>
</dbReference>
<comment type="caution">
    <text evidence="2">The sequence shown here is derived from an EMBL/GenBank/DDBJ whole genome shotgun (WGS) entry which is preliminary data.</text>
</comment>
<keyword evidence="3" id="KW-1185">Reference proteome</keyword>
<organism evidence="2 3">
    <name type="scientific">Paraglaciecola algarum</name>
    <dbReference type="NCBI Taxonomy" id="3050085"/>
    <lineage>
        <taxon>Bacteria</taxon>
        <taxon>Pseudomonadati</taxon>
        <taxon>Pseudomonadota</taxon>
        <taxon>Gammaproteobacteria</taxon>
        <taxon>Alteromonadales</taxon>
        <taxon>Alteromonadaceae</taxon>
        <taxon>Paraglaciecola</taxon>
    </lineage>
</organism>